<dbReference type="Proteomes" id="UP000235371">
    <property type="component" value="Unassembled WGS sequence"/>
</dbReference>
<dbReference type="Pfam" id="PF06985">
    <property type="entry name" value="HET"/>
    <property type="match status" value="1"/>
</dbReference>
<dbReference type="InterPro" id="IPR001190">
    <property type="entry name" value="SRCR"/>
</dbReference>
<dbReference type="RefSeq" id="XP_024727876.1">
    <property type="nucleotide sequence ID" value="XM_024883987.1"/>
</dbReference>
<reference evidence="2 3" key="1">
    <citation type="submission" date="2016-04" db="EMBL/GenBank/DDBJ databases">
        <title>A degradative enzymes factory behind the ericoid mycorrhizal symbiosis.</title>
        <authorList>
            <consortium name="DOE Joint Genome Institute"/>
            <person name="Martino E."/>
            <person name="Morin E."/>
            <person name="Grelet G."/>
            <person name="Kuo A."/>
            <person name="Kohler A."/>
            <person name="Daghino S."/>
            <person name="Barry K."/>
            <person name="Choi C."/>
            <person name="Cichocki N."/>
            <person name="Clum A."/>
            <person name="Copeland A."/>
            <person name="Hainaut M."/>
            <person name="Haridas S."/>
            <person name="Labutti K."/>
            <person name="Lindquist E."/>
            <person name="Lipzen A."/>
            <person name="Khouja H.-R."/>
            <person name="Murat C."/>
            <person name="Ohm R."/>
            <person name="Olson A."/>
            <person name="Spatafora J."/>
            <person name="Veneault-Fourrey C."/>
            <person name="Henrissat B."/>
            <person name="Grigoriev I."/>
            <person name="Martin F."/>
            <person name="Perotto S."/>
        </authorList>
    </citation>
    <scope>NUCLEOTIDE SEQUENCE [LARGE SCALE GENOMIC DNA]</scope>
    <source>
        <strain evidence="2 3">E</strain>
    </source>
</reference>
<gene>
    <name evidence="2" type="ORF">K444DRAFT_636364</name>
</gene>
<dbReference type="STRING" id="1095630.A0A2J6SJL8"/>
<dbReference type="PANTHER" id="PTHR33112">
    <property type="entry name" value="DOMAIN PROTEIN, PUTATIVE-RELATED"/>
    <property type="match status" value="1"/>
</dbReference>
<dbReference type="OrthoDB" id="5362512at2759"/>
<dbReference type="InParanoid" id="A0A2J6SJL8"/>
<evidence type="ECO:0000313" key="2">
    <source>
        <dbReference type="EMBL" id="PMD50972.1"/>
    </source>
</evidence>
<evidence type="ECO:0000313" key="3">
    <source>
        <dbReference type="Proteomes" id="UP000235371"/>
    </source>
</evidence>
<name>A0A2J6SJL8_9HELO</name>
<organism evidence="2 3">
    <name type="scientific">Hyaloscypha bicolor E</name>
    <dbReference type="NCBI Taxonomy" id="1095630"/>
    <lineage>
        <taxon>Eukaryota</taxon>
        <taxon>Fungi</taxon>
        <taxon>Dikarya</taxon>
        <taxon>Ascomycota</taxon>
        <taxon>Pezizomycotina</taxon>
        <taxon>Leotiomycetes</taxon>
        <taxon>Helotiales</taxon>
        <taxon>Hyaloscyphaceae</taxon>
        <taxon>Hyaloscypha</taxon>
        <taxon>Hyaloscypha bicolor</taxon>
    </lineage>
</organism>
<dbReference type="AlphaFoldDB" id="A0A2J6SJL8"/>
<dbReference type="EMBL" id="KZ613912">
    <property type="protein sequence ID" value="PMD50972.1"/>
    <property type="molecule type" value="Genomic_DNA"/>
</dbReference>
<dbReference type="InterPro" id="IPR010730">
    <property type="entry name" value="HET"/>
</dbReference>
<dbReference type="GeneID" id="36592064"/>
<evidence type="ECO:0000259" key="1">
    <source>
        <dbReference type="PROSITE" id="PS50287"/>
    </source>
</evidence>
<dbReference type="GO" id="GO:0016020">
    <property type="term" value="C:membrane"/>
    <property type="evidence" value="ECO:0007669"/>
    <property type="project" value="InterPro"/>
</dbReference>
<sequence>MYLRVESGTHIKTPFVPVITQEGDPAAVQYGVPTFRPVTSSGSQGTLSIASSWLKHCVEKHDCHKSLFVPRGKKCPDSDLSEVVDERSTIFPTRLLDLQAFNGGSLDIRLVEKPASGSLYATLSHCWGVNCDARYQATKSTLPALRHRMGYAELPKTYRDAISVCRSLGIRYVWIDSLCIIQDSKEDWASEAAKMADVYSNSHLTISADWSTNSEGGCFRLIDRPQGIHPEHAIRISSVLSNGERSCLHFYRYCSTPPGLFNYTHLASRAWAYQERILSRRNLHFTQHQLFWECRKGFASEDMVPDCSEPSPLTPSYLLNIRATKSAEQHLQSWCYQIISHYSDAKITFPTDRLPAVSALAKHFADELCSPYLAGLWLEGLWYTLSWYRRERQSTERPKNYIAPSWSWAAINAGVFWLMVPSGDIVKRVEIIDAMVDLVGDPFGQVSHGWIRVTGLLVENVSPLTKFPKAVLDLILPDYPLEPPPEKVHCLLLGERTFPYIRNYYLLLVISSKDLNVYERYGMGTTEFGTFEHWQEKTITII</sequence>
<keyword evidence="3" id="KW-1185">Reference proteome</keyword>
<accession>A0A2J6SJL8</accession>
<feature type="domain" description="SRCR" evidence="1">
    <location>
        <begin position="108"/>
        <end position="169"/>
    </location>
</feature>
<dbReference type="PANTHER" id="PTHR33112:SF16">
    <property type="entry name" value="HETEROKARYON INCOMPATIBILITY DOMAIN-CONTAINING PROTEIN"/>
    <property type="match status" value="1"/>
</dbReference>
<proteinExistence type="predicted"/>
<protein>
    <submittedName>
        <fullName evidence="2">HET-domain-containing protein</fullName>
    </submittedName>
</protein>
<dbReference type="PROSITE" id="PS50287">
    <property type="entry name" value="SRCR_2"/>
    <property type="match status" value="1"/>
</dbReference>